<dbReference type="InterPro" id="IPR000917">
    <property type="entry name" value="Sulfatase_N"/>
</dbReference>
<keyword evidence="5" id="KW-0325">Glycoprotein</keyword>
<proteinExistence type="inferred from homology"/>
<dbReference type="SUPFAM" id="SSF53649">
    <property type="entry name" value="Alkaline phosphatase-like"/>
    <property type="match status" value="1"/>
</dbReference>
<accession>A0A9J6FCU5</accession>
<gene>
    <name evidence="7" type="ORF">HPB48_020236</name>
</gene>
<comment type="similarity">
    <text evidence="2">Belongs to the sulfatase family.</text>
</comment>
<keyword evidence="4" id="KW-0106">Calcium</keyword>
<dbReference type="Pfam" id="PF00884">
    <property type="entry name" value="Sulfatase"/>
    <property type="match status" value="1"/>
</dbReference>
<dbReference type="GO" id="GO:0008484">
    <property type="term" value="F:sulfuric ester hydrolase activity"/>
    <property type="evidence" value="ECO:0007669"/>
    <property type="project" value="InterPro"/>
</dbReference>
<reference evidence="7 8" key="1">
    <citation type="journal article" date="2020" name="Cell">
        <title>Large-Scale Comparative Analyses of Tick Genomes Elucidate Their Genetic Diversity and Vector Capacities.</title>
        <authorList>
            <consortium name="Tick Genome and Microbiome Consortium (TIGMIC)"/>
            <person name="Jia N."/>
            <person name="Wang J."/>
            <person name="Shi W."/>
            <person name="Du L."/>
            <person name="Sun Y."/>
            <person name="Zhan W."/>
            <person name="Jiang J.F."/>
            <person name="Wang Q."/>
            <person name="Zhang B."/>
            <person name="Ji P."/>
            <person name="Bell-Sakyi L."/>
            <person name="Cui X.M."/>
            <person name="Yuan T.T."/>
            <person name="Jiang B.G."/>
            <person name="Yang W.F."/>
            <person name="Lam T.T."/>
            <person name="Chang Q.C."/>
            <person name="Ding S.J."/>
            <person name="Wang X.J."/>
            <person name="Zhu J.G."/>
            <person name="Ruan X.D."/>
            <person name="Zhao L."/>
            <person name="Wei J.T."/>
            <person name="Ye R.Z."/>
            <person name="Que T.C."/>
            <person name="Du C.H."/>
            <person name="Zhou Y.H."/>
            <person name="Cheng J.X."/>
            <person name="Dai P.F."/>
            <person name="Guo W.B."/>
            <person name="Han X.H."/>
            <person name="Huang E.J."/>
            <person name="Li L.F."/>
            <person name="Wei W."/>
            <person name="Gao Y.C."/>
            <person name="Liu J.Z."/>
            <person name="Shao H.Z."/>
            <person name="Wang X."/>
            <person name="Wang C.C."/>
            <person name="Yang T.C."/>
            <person name="Huo Q.B."/>
            <person name="Li W."/>
            <person name="Chen H.Y."/>
            <person name="Chen S.E."/>
            <person name="Zhou L.G."/>
            <person name="Ni X.B."/>
            <person name="Tian J.H."/>
            <person name="Sheng Y."/>
            <person name="Liu T."/>
            <person name="Pan Y.S."/>
            <person name="Xia L.Y."/>
            <person name="Li J."/>
            <person name="Zhao F."/>
            <person name="Cao W.C."/>
        </authorList>
    </citation>
    <scope>NUCLEOTIDE SEQUENCE [LARGE SCALE GENOMIC DNA]</scope>
    <source>
        <strain evidence="7">HaeL-2018</strain>
    </source>
</reference>
<dbReference type="PANTHER" id="PTHR10342:SF273">
    <property type="entry name" value="RE14504P"/>
    <property type="match status" value="1"/>
</dbReference>
<dbReference type="InterPro" id="IPR047115">
    <property type="entry name" value="ARSB"/>
</dbReference>
<evidence type="ECO:0000256" key="3">
    <source>
        <dbReference type="ARBA" id="ARBA00022723"/>
    </source>
</evidence>
<evidence type="ECO:0000313" key="7">
    <source>
        <dbReference type="EMBL" id="KAH9360757.1"/>
    </source>
</evidence>
<dbReference type="AlphaFoldDB" id="A0A9J6FCU5"/>
<organism evidence="7 8">
    <name type="scientific">Haemaphysalis longicornis</name>
    <name type="common">Bush tick</name>
    <dbReference type="NCBI Taxonomy" id="44386"/>
    <lineage>
        <taxon>Eukaryota</taxon>
        <taxon>Metazoa</taxon>
        <taxon>Ecdysozoa</taxon>
        <taxon>Arthropoda</taxon>
        <taxon>Chelicerata</taxon>
        <taxon>Arachnida</taxon>
        <taxon>Acari</taxon>
        <taxon>Parasitiformes</taxon>
        <taxon>Ixodida</taxon>
        <taxon>Ixodoidea</taxon>
        <taxon>Ixodidae</taxon>
        <taxon>Haemaphysalinae</taxon>
        <taxon>Haemaphysalis</taxon>
    </lineage>
</organism>
<dbReference type="Gene3D" id="3.40.720.10">
    <property type="entry name" value="Alkaline Phosphatase, subunit A"/>
    <property type="match status" value="1"/>
</dbReference>
<dbReference type="OrthoDB" id="103349at2759"/>
<evidence type="ECO:0000256" key="1">
    <source>
        <dbReference type="ARBA" id="ARBA00001913"/>
    </source>
</evidence>
<dbReference type="Proteomes" id="UP000821853">
    <property type="component" value="Chromosome 1"/>
</dbReference>
<keyword evidence="3" id="KW-0479">Metal-binding</keyword>
<dbReference type="GO" id="GO:0046872">
    <property type="term" value="F:metal ion binding"/>
    <property type="evidence" value="ECO:0007669"/>
    <property type="project" value="UniProtKB-KW"/>
</dbReference>
<comment type="cofactor">
    <cofactor evidence="1">
        <name>Ca(2+)</name>
        <dbReference type="ChEBI" id="CHEBI:29108"/>
    </cofactor>
</comment>
<evidence type="ECO:0000256" key="2">
    <source>
        <dbReference type="ARBA" id="ARBA00008779"/>
    </source>
</evidence>
<evidence type="ECO:0000313" key="8">
    <source>
        <dbReference type="Proteomes" id="UP000821853"/>
    </source>
</evidence>
<keyword evidence="8" id="KW-1185">Reference proteome</keyword>
<feature type="domain" description="Sulfatase N-terminal" evidence="6">
    <location>
        <begin position="13"/>
        <end position="61"/>
    </location>
</feature>
<evidence type="ECO:0000259" key="6">
    <source>
        <dbReference type="Pfam" id="PF00884"/>
    </source>
</evidence>
<protein>
    <recommendedName>
        <fullName evidence="6">Sulfatase N-terminal domain-containing protein</fullName>
    </recommendedName>
</protein>
<comment type="caution">
    <text evidence="7">The sequence shown here is derived from an EMBL/GenBank/DDBJ whole genome shotgun (WGS) entry which is preliminary data.</text>
</comment>
<sequence>MARGARSSLKLAHAGMVSALDESVGLVFEALSKKGMLRDTLFVFASDNGGDPASPQANYASSWPLKSQKYTPWEGGGPIVRRAVELGPCRGAEEARTTSTSSMSPTGCPTLYQMAGQLDRATTPRPSLARKALPW</sequence>
<evidence type="ECO:0000256" key="5">
    <source>
        <dbReference type="ARBA" id="ARBA00023180"/>
    </source>
</evidence>
<dbReference type="InterPro" id="IPR017850">
    <property type="entry name" value="Alkaline_phosphatase_core_sf"/>
</dbReference>
<dbReference type="EMBL" id="JABSTR010000001">
    <property type="protein sequence ID" value="KAH9360757.1"/>
    <property type="molecule type" value="Genomic_DNA"/>
</dbReference>
<dbReference type="VEuPathDB" id="VectorBase:HLOH_048909"/>
<evidence type="ECO:0000256" key="4">
    <source>
        <dbReference type="ARBA" id="ARBA00022837"/>
    </source>
</evidence>
<name>A0A9J6FCU5_HAELO</name>
<dbReference type="PANTHER" id="PTHR10342">
    <property type="entry name" value="ARYLSULFATASE"/>
    <property type="match status" value="1"/>
</dbReference>